<keyword evidence="3 6" id="KW-0732">Signal</keyword>
<dbReference type="PANTHER" id="PTHR19277">
    <property type="entry name" value="PENTRAXIN"/>
    <property type="match status" value="1"/>
</dbReference>
<dbReference type="CDD" id="cd00146">
    <property type="entry name" value="PKD"/>
    <property type="match status" value="1"/>
</dbReference>
<accession>A0A501W4M4</accession>
<dbReference type="GO" id="GO:0005975">
    <property type="term" value="P:carbohydrate metabolic process"/>
    <property type="evidence" value="ECO:0007669"/>
    <property type="project" value="UniProtKB-ARBA"/>
</dbReference>
<dbReference type="SMART" id="SM00560">
    <property type="entry name" value="LamGL"/>
    <property type="match status" value="2"/>
</dbReference>
<dbReference type="InterPro" id="IPR051360">
    <property type="entry name" value="Neuronal_Pentraxin_Related"/>
</dbReference>
<dbReference type="OrthoDB" id="9768966at2"/>
<evidence type="ECO:0000256" key="2">
    <source>
        <dbReference type="ARBA" id="ARBA00022723"/>
    </source>
</evidence>
<protein>
    <submittedName>
        <fullName evidence="8">T9SS type A sorting domain-containing protein</fullName>
    </submittedName>
</protein>
<feature type="chain" id="PRO_5021276819" evidence="6">
    <location>
        <begin position="39"/>
        <end position="763"/>
    </location>
</feature>
<dbReference type="InterPro" id="IPR001791">
    <property type="entry name" value="Laminin_G"/>
</dbReference>
<evidence type="ECO:0000256" key="4">
    <source>
        <dbReference type="ARBA" id="ARBA00022837"/>
    </source>
</evidence>
<dbReference type="PROSITE" id="PS50025">
    <property type="entry name" value="LAM_G_DOMAIN"/>
    <property type="match status" value="1"/>
</dbReference>
<keyword evidence="2" id="KW-0479">Metal-binding</keyword>
<evidence type="ECO:0000256" key="3">
    <source>
        <dbReference type="ARBA" id="ARBA00022729"/>
    </source>
</evidence>
<dbReference type="InterPro" id="IPR013320">
    <property type="entry name" value="ConA-like_dom_sf"/>
</dbReference>
<organism evidence="8 9">
    <name type="scientific">Pontibacter mangrovi</name>
    <dbReference type="NCBI Taxonomy" id="2589816"/>
    <lineage>
        <taxon>Bacteria</taxon>
        <taxon>Pseudomonadati</taxon>
        <taxon>Bacteroidota</taxon>
        <taxon>Cytophagia</taxon>
        <taxon>Cytophagales</taxon>
        <taxon>Hymenobacteraceae</taxon>
        <taxon>Pontibacter</taxon>
    </lineage>
</organism>
<keyword evidence="5" id="KW-1015">Disulfide bond</keyword>
<evidence type="ECO:0000313" key="9">
    <source>
        <dbReference type="Proteomes" id="UP000316727"/>
    </source>
</evidence>
<dbReference type="Pfam" id="PF05345">
    <property type="entry name" value="He_PIG"/>
    <property type="match status" value="1"/>
</dbReference>
<dbReference type="GO" id="GO:0016020">
    <property type="term" value="C:membrane"/>
    <property type="evidence" value="ECO:0007669"/>
    <property type="project" value="InterPro"/>
</dbReference>
<dbReference type="EMBL" id="VFRQ01000008">
    <property type="protein sequence ID" value="TPE43064.1"/>
    <property type="molecule type" value="Genomic_DNA"/>
</dbReference>
<evidence type="ECO:0000256" key="5">
    <source>
        <dbReference type="ARBA" id="ARBA00023157"/>
    </source>
</evidence>
<dbReference type="Pfam" id="PF13385">
    <property type="entry name" value="Laminin_G_3"/>
    <property type="match status" value="2"/>
</dbReference>
<evidence type="ECO:0000256" key="1">
    <source>
        <dbReference type="ARBA" id="ARBA00001913"/>
    </source>
</evidence>
<evidence type="ECO:0000313" key="8">
    <source>
        <dbReference type="EMBL" id="TPE43064.1"/>
    </source>
</evidence>
<dbReference type="RefSeq" id="WP_140622477.1">
    <property type="nucleotide sequence ID" value="NZ_VFRQ01000008.1"/>
</dbReference>
<gene>
    <name evidence="8" type="ORF">FJM65_15600</name>
</gene>
<feature type="signal peptide" evidence="6">
    <location>
        <begin position="1"/>
        <end position="38"/>
    </location>
</feature>
<dbReference type="InterPro" id="IPR013783">
    <property type="entry name" value="Ig-like_fold"/>
</dbReference>
<comment type="caution">
    <text evidence="8">The sequence shown here is derived from an EMBL/GenBank/DDBJ whole genome shotgun (WGS) entry which is preliminary data.</text>
</comment>
<reference evidence="8 9" key="1">
    <citation type="submission" date="2019-06" db="EMBL/GenBank/DDBJ databases">
        <title>A novel bacterium of genus Pontibacter, isolated from marine sediment.</title>
        <authorList>
            <person name="Huang H."/>
            <person name="Mo K."/>
            <person name="Hu Y."/>
        </authorList>
    </citation>
    <scope>NUCLEOTIDE SEQUENCE [LARGE SCALE GENOMIC DNA]</scope>
    <source>
        <strain evidence="8 9">HB172049</strain>
    </source>
</reference>
<dbReference type="Gene3D" id="2.60.120.200">
    <property type="match status" value="2"/>
</dbReference>
<dbReference type="SUPFAM" id="SSF49313">
    <property type="entry name" value="Cadherin-like"/>
    <property type="match status" value="1"/>
</dbReference>
<feature type="domain" description="Laminin G" evidence="7">
    <location>
        <begin position="88"/>
        <end position="265"/>
    </location>
</feature>
<dbReference type="InterPro" id="IPR015919">
    <property type="entry name" value="Cadherin-like_sf"/>
</dbReference>
<evidence type="ECO:0000259" key="7">
    <source>
        <dbReference type="PROSITE" id="PS50025"/>
    </source>
</evidence>
<dbReference type="SUPFAM" id="SSF49899">
    <property type="entry name" value="Concanavalin A-like lectins/glucanases"/>
    <property type="match status" value="2"/>
</dbReference>
<dbReference type="NCBIfam" id="TIGR04183">
    <property type="entry name" value="Por_Secre_tail"/>
    <property type="match status" value="1"/>
</dbReference>
<dbReference type="Gene3D" id="2.60.40.10">
    <property type="entry name" value="Immunoglobulins"/>
    <property type="match status" value="1"/>
</dbReference>
<name>A0A501W4M4_9BACT</name>
<comment type="cofactor">
    <cofactor evidence="1">
        <name>Ca(2+)</name>
        <dbReference type="ChEBI" id="CHEBI:29108"/>
    </cofactor>
</comment>
<dbReference type="GO" id="GO:0005509">
    <property type="term" value="F:calcium ion binding"/>
    <property type="evidence" value="ECO:0007669"/>
    <property type="project" value="InterPro"/>
</dbReference>
<dbReference type="Proteomes" id="UP000316727">
    <property type="component" value="Unassembled WGS sequence"/>
</dbReference>
<proteinExistence type="predicted"/>
<sequence length="763" mass="84178">MAYPIYPNTSRLLCWRRLYFWLLILSLWLFIGAGSAFAQAGATASCPSGLVHYFGLDETTGGTYADYASAATATCATCPSPAEGLFAGAQAFKGKNPAISLSSIENFEWGPNSSFTIELWMKSSGSASGNQVFIGRDAKDSNMMWWLGMNDDGHAVFDLYDRTRTGFSTVGEGVKIDDGNWHHIAIVRDGRLRLNKLYVDGYAVARFEFNYQDNFESTSPVNIGFMDLNKGYAYNGLLDELMVYNRDLSETEVRARYNNGSGSYCGPQTVLPQIMSEAVTHGVVGQQYRYEVQAVGQPAPTFALTEAPAGMSIDASSGNITWTPTATGSYPVTVTVTNSAGSDQQEFTIVVKQEIGEPAGMLHHWMLHEIRGPVYHDYYTPYHATGSDNTLPMATTGVVSGGQQFDGEDDGLNVEESYNFDWNADESFSIELWLRSGAGTAGNRVLIGRDAKDSEAHWWVGLDAEGRAGFQLLDIEWDGIYVGGSGARLNDDQWHQVVAVRNGGSGLTELYVDGQKVASGNHTYTYGFASRSAVNIGYLNDGEGYHYQGILDEVKLFGRVLSAEEIKERYENVYEAITELVRFEGEFANGGVLLTWETMAEAGLSHFEVERAPDTEQFEKLGDVAAAGNSNTPLVYNFTDIDPLPEAGYYRLKIVKEDGKYTYSNIIKVENKSLTSTYFRVYPNPINTGDVTAELRGLPPGEEVQFYVADLRGLRLVDRQEKVDEFGQLQLQLPITTAYRPGIYVLTIVSSKRIVSRKLVVNR</sequence>
<dbReference type="InterPro" id="IPR006558">
    <property type="entry name" value="LamG-like"/>
</dbReference>
<dbReference type="GO" id="GO:0004553">
    <property type="term" value="F:hydrolase activity, hydrolyzing O-glycosyl compounds"/>
    <property type="evidence" value="ECO:0007669"/>
    <property type="project" value="UniProtKB-ARBA"/>
</dbReference>
<evidence type="ECO:0000256" key="6">
    <source>
        <dbReference type="SAM" id="SignalP"/>
    </source>
</evidence>
<keyword evidence="9" id="KW-1185">Reference proteome</keyword>
<dbReference type="InterPro" id="IPR026444">
    <property type="entry name" value="Secre_tail"/>
</dbReference>
<dbReference type="PANTHER" id="PTHR19277:SF125">
    <property type="entry name" value="B6"/>
    <property type="match status" value="1"/>
</dbReference>
<dbReference type="AlphaFoldDB" id="A0A501W4M4"/>
<keyword evidence="4" id="KW-0106">Calcium</keyword>